<feature type="compositionally biased region" description="Polar residues" evidence="1">
    <location>
        <begin position="215"/>
        <end position="224"/>
    </location>
</feature>
<keyword evidence="2" id="KW-0812">Transmembrane</keyword>
<sequence length="1081" mass="117762">MAKPQRQAEGGRDGACRPPTKQQNDHSPSDAGDQSRVVSSAFPSNQTRPLFGSLEEAHSRITRLRPSGGSRSVSRETSYSGSGDDTVLKDMRSLSPTDARAIYTNVGYPVTRAFGRSLTDAVNRTVDEQALVPSPLLVQKQPTADPQKNNVFITPPASKTAPIVWRSPDELWQSPQAYLTEARAFAEAHTSNQPPPYSPVSRADRTIDRCDPKTQDSYVNQSESGPHVLPVDRDQSTRKRPGEIEANATLGRIAEKGVGVVPQISLPEVPSFHHTNPFAASARPNLTEAVLGGLSALPASESPSPKRLSYCSDSKDDRARIGSDLGVGSGIGVDSDAGATSEESKVPQLCPPPARMHSARRRERGRQSLLSSARSSITGVTEGSEEDPFHYDSVFLRPSREREVSAYLRQVSGVERGSTAIICSPDGTPLRSPRPLLDRGSPSPEVSPLRLPQRTAVGNDARTQQDQEFFEPSAINPQWTVGSPAVVRVPVGEKGHAHQRQNLPESHAGGGGGLHKLVLEGLRDCEEQSRLPTGNTEGWSGSEIGGAGLAFNTEFGTGGFKQCGSSIANYSDCEAPLDAASTNPGLGSSLTGPRAGISQPAIGPFDTQPRIVHPPGNGNKPQDLRYRKHNVNQAPLPVFVPEQRHHRVNGLFQDTSRPVANTNPASNSQDQNRSQFFGQRTPSAIRDPFLQANSKRTSYRSFTLHPGLAPRHPFTELDSDDGSLHELQHITSQPDSRRPGTSGKRWDASTELDPNKQLPLQPDQMSQQRQMPRRRTPWLIPVTDLSTPSGMPQAHLNSRNRGDSFESGASISLIESTQFDLIPLAVAQQRQAIRLASGQEDQTLTGRARLESMRNVSCNTDASQAGSQLETPSSVVTPSTRKVSRFVPRGFAQASSPLSGRDENDTNALVAGGGSHPTISTTTGSDLTVTTIRQPDGTQYRIFDPAPRLYPWDRLHRRTAAQKSTDRSLQRITGRIFNNLDDMERGAVYRRVHDTEPWLSDNAKAKRRSLFLIVALLSIFPFVWPIALCGGFNSALSWHTHGEVDRFSTKQRRCLMIEAIIAFLSVIAIIIFVVIKYAVHH</sequence>
<keyword evidence="2" id="KW-0472">Membrane</keyword>
<dbReference type="AlphaFoldDB" id="A0AAD9S2I5"/>
<feature type="compositionally biased region" description="Polar residues" evidence="1">
    <location>
        <begin position="368"/>
        <end position="381"/>
    </location>
</feature>
<evidence type="ECO:0000256" key="2">
    <source>
        <dbReference type="SAM" id="Phobius"/>
    </source>
</evidence>
<feature type="region of interest" description="Disordered" evidence="1">
    <location>
        <begin position="729"/>
        <end position="774"/>
    </location>
</feature>
<protein>
    <submittedName>
        <fullName evidence="3">Uncharacterized protein</fullName>
    </submittedName>
</protein>
<organism evidence="3 4">
    <name type="scientific">Phomopsis amygdali</name>
    <name type="common">Fusicoccum amygdali</name>
    <dbReference type="NCBI Taxonomy" id="1214568"/>
    <lineage>
        <taxon>Eukaryota</taxon>
        <taxon>Fungi</taxon>
        <taxon>Dikarya</taxon>
        <taxon>Ascomycota</taxon>
        <taxon>Pezizomycotina</taxon>
        <taxon>Sordariomycetes</taxon>
        <taxon>Sordariomycetidae</taxon>
        <taxon>Diaporthales</taxon>
        <taxon>Diaporthaceae</taxon>
        <taxon>Diaporthe</taxon>
    </lineage>
</organism>
<comment type="caution">
    <text evidence="3">The sequence shown here is derived from an EMBL/GenBank/DDBJ whole genome shotgun (WGS) entry which is preliminary data.</text>
</comment>
<reference evidence="3" key="1">
    <citation type="submission" date="2023-06" db="EMBL/GenBank/DDBJ databases">
        <authorList>
            <person name="Noh H."/>
        </authorList>
    </citation>
    <scope>NUCLEOTIDE SEQUENCE</scope>
    <source>
        <strain evidence="3">DUCC20226</strain>
    </source>
</reference>
<feature type="region of interest" description="Disordered" evidence="1">
    <location>
        <begin position="321"/>
        <end position="388"/>
    </location>
</feature>
<feature type="transmembrane region" description="Helical" evidence="2">
    <location>
        <begin position="1010"/>
        <end position="1033"/>
    </location>
</feature>
<evidence type="ECO:0000313" key="4">
    <source>
        <dbReference type="Proteomes" id="UP001265746"/>
    </source>
</evidence>
<name>A0AAD9S2I5_PHOAM</name>
<gene>
    <name evidence="3" type="ORF">N8I77_012835</name>
</gene>
<dbReference type="Proteomes" id="UP001265746">
    <property type="component" value="Unassembled WGS sequence"/>
</dbReference>
<feature type="compositionally biased region" description="Polar residues" evidence="1">
    <location>
        <begin position="69"/>
        <end position="83"/>
    </location>
</feature>
<dbReference type="EMBL" id="JAUJFL010000010">
    <property type="protein sequence ID" value="KAK2596955.1"/>
    <property type="molecule type" value="Genomic_DNA"/>
</dbReference>
<feature type="region of interest" description="Disordered" evidence="1">
    <location>
        <begin position="1"/>
        <end position="90"/>
    </location>
</feature>
<feature type="compositionally biased region" description="Polar residues" evidence="1">
    <location>
        <begin position="36"/>
        <end position="48"/>
    </location>
</feature>
<feature type="compositionally biased region" description="Low complexity" evidence="1">
    <location>
        <begin position="759"/>
        <end position="770"/>
    </location>
</feature>
<proteinExistence type="predicted"/>
<keyword evidence="4" id="KW-1185">Reference proteome</keyword>
<feature type="compositionally biased region" description="Basic and acidic residues" evidence="1">
    <location>
        <begin position="202"/>
        <end position="214"/>
    </location>
</feature>
<feature type="compositionally biased region" description="Basic and acidic residues" evidence="1">
    <location>
        <begin position="230"/>
        <end position="241"/>
    </location>
</feature>
<feature type="transmembrane region" description="Helical" evidence="2">
    <location>
        <begin position="1054"/>
        <end position="1079"/>
    </location>
</feature>
<evidence type="ECO:0000313" key="3">
    <source>
        <dbReference type="EMBL" id="KAK2596955.1"/>
    </source>
</evidence>
<feature type="region of interest" description="Disordered" evidence="1">
    <location>
        <begin position="187"/>
        <end position="241"/>
    </location>
</feature>
<feature type="region of interest" description="Disordered" evidence="1">
    <location>
        <begin position="653"/>
        <end position="674"/>
    </location>
</feature>
<accession>A0AAD9S2I5</accession>
<keyword evidence="2" id="KW-1133">Transmembrane helix</keyword>
<evidence type="ECO:0000256" key="1">
    <source>
        <dbReference type="SAM" id="MobiDB-lite"/>
    </source>
</evidence>